<reference evidence="1 2" key="1">
    <citation type="submission" date="2018-04" db="EMBL/GenBank/DDBJ databases">
        <title>Adhaeribacter sp. HMF7616 genome sequencing and assembly.</title>
        <authorList>
            <person name="Kang H."/>
            <person name="Kang J."/>
            <person name="Cha I."/>
            <person name="Kim H."/>
            <person name="Joh K."/>
        </authorList>
    </citation>
    <scope>NUCLEOTIDE SEQUENCE [LARGE SCALE GENOMIC DNA]</scope>
    <source>
        <strain evidence="1 2">HMF7616</strain>
    </source>
</reference>
<dbReference type="Proteomes" id="UP000253919">
    <property type="component" value="Unassembled WGS sequence"/>
</dbReference>
<dbReference type="AlphaFoldDB" id="A0A369QGU0"/>
<dbReference type="EMBL" id="QASA01000001">
    <property type="protein sequence ID" value="RDC62109.1"/>
    <property type="molecule type" value="Genomic_DNA"/>
</dbReference>
<organism evidence="1 2">
    <name type="scientific">Adhaeribacter pallidiroseus</name>
    <dbReference type="NCBI Taxonomy" id="2072847"/>
    <lineage>
        <taxon>Bacteria</taxon>
        <taxon>Pseudomonadati</taxon>
        <taxon>Bacteroidota</taxon>
        <taxon>Cytophagia</taxon>
        <taxon>Cytophagales</taxon>
        <taxon>Hymenobacteraceae</taxon>
        <taxon>Adhaeribacter</taxon>
    </lineage>
</organism>
<sequence length="45" mass="5135">MLNEAISEVKKSEPTYFADDKSVNRNQVHVIVGVLASNFLNEIWK</sequence>
<proteinExistence type="predicted"/>
<evidence type="ECO:0000313" key="1">
    <source>
        <dbReference type="EMBL" id="RDC62109.1"/>
    </source>
</evidence>
<accession>A0A369QGU0</accession>
<gene>
    <name evidence="1" type="ORF">AHMF7616_00700</name>
</gene>
<name>A0A369QGU0_9BACT</name>
<comment type="caution">
    <text evidence="1">The sequence shown here is derived from an EMBL/GenBank/DDBJ whole genome shotgun (WGS) entry which is preliminary data.</text>
</comment>
<evidence type="ECO:0000313" key="2">
    <source>
        <dbReference type="Proteomes" id="UP000253919"/>
    </source>
</evidence>
<protein>
    <submittedName>
        <fullName evidence="1">Uncharacterized protein</fullName>
    </submittedName>
</protein>
<keyword evidence="2" id="KW-1185">Reference proteome</keyword>